<dbReference type="EMBL" id="KB822711">
    <property type="protein sequence ID" value="ETN47174.1"/>
    <property type="molecule type" value="Genomic_DNA"/>
</dbReference>
<dbReference type="GeneID" id="19968704"/>
<keyword evidence="3" id="KW-1185">Reference proteome</keyword>
<dbReference type="InterPro" id="IPR016712">
    <property type="entry name" value="Rbsml_bS1m-like"/>
</dbReference>
<dbReference type="GO" id="GO:0003735">
    <property type="term" value="F:structural constituent of ribosome"/>
    <property type="evidence" value="ECO:0007669"/>
    <property type="project" value="TreeGrafter"/>
</dbReference>
<dbReference type="eggNOG" id="ENOG502SBK0">
    <property type="taxonomic scope" value="Eukaryota"/>
</dbReference>
<dbReference type="HOGENOM" id="CLU_024465_0_0_1"/>
<dbReference type="RefSeq" id="XP_008711886.1">
    <property type="nucleotide sequence ID" value="XM_008713664.1"/>
</dbReference>
<dbReference type="InParanoid" id="W2SH26"/>
<dbReference type="PANTHER" id="PTHR28058:SF1">
    <property type="entry name" value="SMALL RIBOSOMAL SUBUNIT PROTEIN BS1M"/>
    <property type="match status" value="1"/>
</dbReference>
<dbReference type="Proteomes" id="UP000030752">
    <property type="component" value="Unassembled WGS sequence"/>
</dbReference>
<dbReference type="AlphaFoldDB" id="W2SH26"/>
<dbReference type="STRING" id="1220924.W2SH26"/>
<sequence length="557" mass="61293">MTSARLSPAANLLRNSKLFALPPAVPLPPTRPSSEPVHASDTATTIHPTKAAIYTDTKSLLSGDWGLKRPLPTKAFAKTTTPVIRLRSDVDTQEHIADFDSAADHVMTLYKWETHPLLMSNGGSSKSSAAKKSVFRPEYDNTTPTTVRAAPAARAPEGALAFQGWDDSARQRFLNPVAGPYDTVEATTPEAKADSRQTSIEEMLEQYRKDFATEAEASGRITSQPSGLPRSVEKRERWRYQGPWLAAMTNGDFEIFLNQLDAGKTAAFREHLKRGIVARRKKQHSEAVEEARANAVEPPAMPSEEVSEDEVTALLRELRTKTDLFSSEISSFLDLPSPPRLTTGDASWKRPVDEDTSISLYQKEGPPRLHPSAGFSYLRSDRFARMSPHNGPQDAKSRVPARQLKEVTGEDKRNMESGQTHFWGVGGFSVSTRYSSTNVQAWRTTNGGPKTVAIVDEALVSSNGSIDMQTRILNYSRLDQNNVPALQRDTEDRDPQRNHSDELRRNNGRVYKPPPSGYMRTPDLSVGGAAGAGITSDLGYAPSDNNAPLGRRPLSRT</sequence>
<dbReference type="Pfam" id="PF11709">
    <property type="entry name" value="Mit_ribos_Mrp51"/>
    <property type="match status" value="2"/>
</dbReference>
<dbReference type="GO" id="GO:0005763">
    <property type="term" value="C:mitochondrial small ribosomal subunit"/>
    <property type="evidence" value="ECO:0007669"/>
    <property type="project" value="TreeGrafter"/>
</dbReference>
<dbReference type="PANTHER" id="PTHR28058">
    <property type="entry name" value="37S RIBOSOMAL PROTEIN MRP51, MITOCHONDRIAL"/>
    <property type="match status" value="1"/>
</dbReference>
<evidence type="ECO:0000313" key="3">
    <source>
        <dbReference type="Proteomes" id="UP000030752"/>
    </source>
</evidence>
<accession>W2SH26</accession>
<feature type="region of interest" description="Disordered" evidence="1">
    <location>
        <begin position="214"/>
        <end position="234"/>
    </location>
</feature>
<proteinExistence type="predicted"/>
<feature type="compositionally biased region" description="Basic and acidic residues" evidence="1">
    <location>
        <begin position="488"/>
        <end position="505"/>
    </location>
</feature>
<organism evidence="2 3">
    <name type="scientific">Cyphellophora europaea (strain CBS 101466)</name>
    <name type="common">Phialophora europaea</name>
    <dbReference type="NCBI Taxonomy" id="1220924"/>
    <lineage>
        <taxon>Eukaryota</taxon>
        <taxon>Fungi</taxon>
        <taxon>Dikarya</taxon>
        <taxon>Ascomycota</taxon>
        <taxon>Pezizomycotina</taxon>
        <taxon>Eurotiomycetes</taxon>
        <taxon>Chaetothyriomycetidae</taxon>
        <taxon>Chaetothyriales</taxon>
        <taxon>Cyphellophoraceae</taxon>
        <taxon>Cyphellophora</taxon>
    </lineage>
</organism>
<evidence type="ECO:0000313" key="2">
    <source>
        <dbReference type="EMBL" id="ETN47174.1"/>
    </source>
</evidence>
<dbReference type="VEuPathDB" id="FungiDB:HMPREF1541_01365"/>
<reference evidence="2 3" key="1">
    <citation type="submission" date="2013-03" db="EMBL/GenBank/DDBJ databases">
        <title>The Genome Sequence of Phialophora europaea CBS 101466.</title>
        <authorList>
            <consortium name="The Broad Institute Genomics Platform"/>
            <person name="Cuomo C."/>
            <person name="de Hoog S."/>
            <person name="Gorbushina A."/>
            <person name="Walker B."/>
            <person name="Young S.K."/>
            <person name="Zeng Q."/>
            <person name="Gargeya S."/>
            <person name="Fitzgerald M."/>
            <person name="Haas B."/>
            <person name="Abouelleil A."/>
            <person name="Allen A.W."/>
            <person name="Alvarado L."/>
            <person name="Arachchi H.M."/>
            <person name="Berlin A.M."/>
            <person name="Chapman S.B."/>
            <person name="Gainer-Dewar J."/>
            <person name="Goldberg J."/>
            <person name="Griggs A."/>
            <person name="Gujja S."/>
            <person name="Hansen M."/>
            <person name="Howarth C."/>
            <person name="Imamovic A."/>
            <person name="Ireland A."/>
            <person name="Larimer J."/>
            <person name="McCowan C."/>
            <person name="Murphy C."/>
            <person name="Pearson M."/>
            <person name="Poon T.W."/>
            <person name="Priest M."/>
            <person name="Roberts A."/>
            <person name="Saif S."/>
            <person name="Shea T."/>
            <person name="Sisk P."/>
            <person name="Sykes S."/>
            <person name="Wortman J."/>
            <person name="Nusbaum C."/>
            <person name="Birren B."/>
        </authorList>
    </citation>
    <scope>NUCLEOTIDE SEQUENCE [LARGE SCALE GENOMIC DNA]</scope>
    <source>
        <strain evidence="2 3">CBS 101466</strain>
    </source>
</reference>
<gene>
    <name evidence="2" type="ORF">HMPREF1541_01365</name>
</gene>
<evidence type="ECO:0000256" key="1">
    <source>
        <dbReference type="SAM" id="MobiDB-lite"/>
    </source>
</evidence>
<name>W2SH26_CYPE1</name>
<dbReference type="OrthoDB" id="2735536at2759"/>
<protein>
    <submittedName>
        <fullName evidence="2">Uncharacterized protein</fullName>
    </submittedName>
</protein>
<feature type="region of interest" description="Disordered" evidence="1">
    <location>
        <begin position="483"/>
        <end position="557"/>
    </location>
</feature>
<feature type="region of interest" description="Disordered" evidence="1">
    <location>
        <begin position="122"/>
        <end position="145"/>
    </location>
</feature>
<dbReference type="GO" id="GO:0070124">
    <property type="term" value="P:mitochondrial translational initiation"/>
    <property type="evidence" value="ECO:0007669"/>
    <property type="project" value="TreeGrafter"/>
</dbReference>